<evidence type="ECO:0000256" key="3">
    <source>
        <dbReference type="ARBA" id="ARBA00022737"/>
    </source>
</evidence>
<comment type="similarity">
    <text evidence="6">Belongs to the phosphatase 2A regulatory subunit A family.</text>
</comment>
<dbReference type="InterPro" id="IPR016024">
    <property type="entry name" value="ARM-type_fold"/>
</dbReference>
<feature type="transmembrane region" description="Helical" evidence="8">
    <location>
        <begin position="116"/>
        <end position="135"/>
    </location>
</feature>
<feature type="repeat" description="HEAT" evidence="7">
    <location>
        <begin position="840"/>
        <end position="878"/>
    </location>
</feature>
<feature type="transmembrane region" description="Helical" evidence="8">
    <location>
        <begin position="225"/>
        <end position="243"/>
    </location>
</feature>
<dbReference type="PANTHER" id="PTHR10648:SF36">
    <property type="entry name" value="SERINE_THREONINE-PROTEIN PHOSPHATASE 2A 65 KDA REGULATORY SUBUNIT A BETA ISOFORM-RELATED"/>
    <property type="match status" value="1"/>
</dbReference>
<dbReference type="Pfam" id="PF11744">
    <property type="entry name" value="ALMT"/>
    <property type="match status" value="1"/>
</dbReference>
<dbReference type="InterPro" id="IPR020966">
    <property type="entry name" value="ALMT"/>
</dbReference>
<feature type="domain" description="Phosphatase PP2A regulatory subunit A/Splicing factor 3B subunit 1-like HEAT repeat" evidence="9">
    <location>
        <begin position="911"/>
        <end position="988"/>
    </location>
</feature>
<feature type="repeat" description="HEAT" evidence="7">
    <location>
        <begin position="996"/>
        <end position="1034"/>
    </location>
</feature>
<feature type="transmembrane region" description="Helical" evidence="8">
    <location>
        <begin position="198"/>
        <end position="218"/>
    </location>
</feature>
<evidence type="ECO:0000313" key="10">
    <source>
        <dbReference type="EMBL" id="WJZ80330.1"/>
    </source>
</evidence>
<dbReference type="InterPro" id="IPR021133">
    <property type="entry name" value="HEAT_type_2"/>
</dbReference>
<proteinExistence type="inferred from homology"/>
<feature type="repeat" description="HEAT" evidence="7">
    <location>
        <begin position="1035"/>
        <end position="1073"/>
    </location>
</feature>
<feature type="transmembrane region" description="Helical" evidence="8">
    <location>
        <begin position="255"/>
        <end position="277"/>
    </location>
</feature>
<keyword evidence="2 8" id="KW-0812">Transmembrane</keyword>
<feature type="repeat" description="HEAT" evidence="7">
    <location>
        <begin position="801"/>
        <end position="839"/>
    </location>
</feature>
<accession>A0ABY9BDB3</accession>
<dbReference type="SUPFAM" id="SSF48371">
    <property type="entry name" value="ARM repeat"/>
    <property type="match status" value="1"/>
</dbReference>
<feature type="repeat" description="HEAT" evidence="7">
    <location>
        <begin position="879"/>
        <end position="917"/>
    </location>
</feature>
<dbReference type="InterPro" id="IPR011989">
    <property type="entry name" value="ARM-like"/>
</dbReference>
<evidence type="ECO:0000256" key="8">
    <source>
        <dbReference type="SAM" id="Phobius"/>
    </source>
</evidence>
<dbReference type="Gene3D" id="1.25.10.10">
    <property type="entry name" value="Leucine-rich Repeat Variant"/>
    <property type="match status" value="1"/>
</dbReference>
<dbReference type="Pfam" id="PF22646">
    <property type="entry name" value="PPP2R1A-like_HEAT"/>
    <property type="match status" value="1"/>
</dbReference>
<feature type="repeat" description="HEAT" evidence="7">
    <location>
        <begin position="647"/>
        <end position="685"/>
    </location>
</feature>
<dbReference type="InterPro" id="IPR051023">
    <property type="entry name" value="PP2A_Regulatory_Subunit_A"/>
</dbReference>
<keyword evidence="4 8" id="KW-1133">Transmembrane helix</keyword>
<evidence type="ECO:0000256" key="7">
    <source>
        <dbReference type="PROSITE-ProRule" id="PRU00103"/>
    </source>
</evidence>
<dbReference type="InterPro" id="IPR054573">
    <property type="entry name" value="PP2A/SF3B1-like_HEAT"/>
</dbReference>
<protein>
    <recommendedName>
        <fullName evidence="9">Phosphatase PP2A regulatory subunit A/Splicing factor 3B subunit 1-like HEAT repeat domain-containing protein</fullName>
    </recommendedName>
</protein>
<feature type="repeat" description="HEAT" evidence="7">
    <location>
        <begin position="1152"/>
        <end position="1190"/>
    </location>
</feature>
<evidence type="ECO:0000256" key="6">
    <source>
        <dbReference type="ARBA" id="ARBA00038332"/>
    </source>
</evidence>
<dbReference type="PANTHER" id="PTHR10648">
    <property type="entry name" value="SERINE/THREONINE-PROTEIN PHOSPHATASE PP2A 65 KDA REGULATORY SUBUNIT"/>
    <property type="match status" value="1"/>
</dbReference>
<dbReference type="InterPro" id="IPR000357">
    <property type="entry name" value="HEAT"/>
</dbReference>
<dbReference type="EMBL" id="CP126648">
    <property type="protein sequence ID" value="WJZ80330.1"/>
    <property type="molecule type" value="Genomic_DNA"/>
</dbReference>
<keyword evidence="3" id="KW-0677">Repeat</keyword>
<feature type="transmembrane region" description="Helical" evidence="8">
    <location>
        <begin position="147"/>
        <end position="165"/>
    </location>
</feature>
<feature type="repeat" description="HEAT" evidence="7">
    <location>
        <begin position="918"/>
        <end position="956"/>
    </location>
</feature>
<evidence type="ECO:0000256" key="5">
    <source>
        <dbReference type="ARBA" id="ARBA00023136"/>
    </source>
</evidence>
<comment type="subcellular location">
    <subcellularLocation>
        <location evidence="1">Membrane</location>
        <topology evidence="1">Multi-pass membrane protein</topology>
    </subcellularLocation>
</comment>
<evidence type="ECO:0000313" key="11">
    <source>
        <dbReference type="Proteomes" id="UP001227230"/>
    </source>
</evidence>
<evidence type="ECO:0000256" key="2">
    <source>
        <dbReference type="ARBA" id="ARBA00022692"/>
    </source>
</evidence>
<feature type="repeat" description="HEAT" evidence="7">
    <location>
        <begin position="1074"/>
        <end position="1112"/>
    </location>
</feature>
<feature type="repeat" description="HEAT" evidence="7">
    <location>
        <begin position="957"/>
        <end position="995"/>
    </location>
</feature>
<feature type="repeat" description="HEAT" evidence="7">
    <location>
        <begin position="1113"/>
        <end position="1151"/>
    </location>
</feature>
<evidence type="ECO:0000259" key="9">
    <source>
        <dbReference type="Pfam" id="PF22646"/>
    </source>
</evidence>
<feature type="repeat" description="HEAT" evidence="7">
    <location>
        <begin position="724"/>
        <end position="761"/>
    </location>
</feature>
<evidence type="ECO:0000256" key="4">
    <source>
        <dbReference type="ARBA" id="ARBA00022989"/>
    </source>
</evidence>
<sequence length="1224" mass="137451">MINRRISSICSGKPGLWSKWHVSVYFSHPLYQGVFLRKMAAKVGSFRHSFVERSKERLLSRKGYSEFGLNSSDGGDEPVKCLCFRWRTDAIINFWNGLQDTASRLFEMARSDPRKVYFAAKMGLSLAIVSLFIFLKEPLKDVSQYSIWAILTVVVVFEFSVGATLSKGFNRALGTFSAGGLALGIAELSMLTGALEEVIIIISIFIAGFCASYCKLYPEMKPYEYGFRVFLLTFCIVLVSGSTSSKFLQTALYRLLFIGVGAGICLVVNTCICPIWAGEDLHKLVVKNFQGVATSLEGCVNEYLQCVEYERIPSKILTYQASDDPVYNGYRSVVQSTSQEDSLLDFAIWEPPHGHYRMFHYPWKSYVKVSGALRHCAFMVMAMHGCILSEIQAPPEKRQVFSSELQRVGVEGAKVLRELGRKVEKMEKLGQQDLLIEVHEAAEELQMKIDKNSFLLVNFASWEAGRLPKEYEDAENILQVKDTELKTPVITSLSETVLDLGSAPRSWNAQTPNMSMDPPMPGWVSSESMFKKQVSWPSGLSFNADLVLNEQESKTYESASSLSLATFTSLLIEFVARLQYLVDSFEELSELAKFKDPADLPAPKESLLSAERTRIAGLRTADSRRERISSVRNVLDTMAMVDEPLYPIAVLIDELKNADIQLRLNSIRRLSTIARALGEERTRNELIPFLSENNDDDDEVLLAMTEELGVFIPYVGGLEHACVLLPPLETLCTVEETRVRDKAVESLCRIGSQMKENDLINWFIPLVKRLASGEWFTARVSACGLFHIAYPSAPEMLKMELRAIYSQLCQDDMPMVRRSAASSLWKFSATVEPVHLKNDIMTIFENLTQDDQDSVRLLVVEGCATLGKLLEPQECIARILPVIISFSQDRSWRVRYMVADQLYELCHAVGPEATRTDLVPAYMRLLRDNEAEVRIAAAGKVTKFCQILNPELAIHHILPCVKELSLDSSQHVRSALASVLMGMAPVLGKDATIDQLLPIFLSLLKDDFPDVRLNIISKLDQINQVIGTDLLSQSLLPAIVELAEDRHWRVRLAIIEYIPLLASQLGIKFFDDELGALCMQWLQDKVYSIRDAAANNLKRLAEEFGPDWAMQHLIPQVLEMINNSHYLYRMTVLRAISLLAPAMGAEITYSKLLPVVISASNDRVPNVKFNVAKVLQSLIPIVDHSVVEKTIRPCLVELSEDPDVDVRFSANQAIHVIDHVMMSS</sequence>
<gene>
    <name evidence="10" type="ORF">VitviT2T_000260</name>
</gene>
<name>A0ABY9BDB3_VITVI</name>
<dbReference type="PROSITE" id="PS50077">
    <property type="entry name" value="HEAT_REPEAT"/>
    <property type="match status" value="13"/>
</dbReference>
<keyword evidence="5 8" id="KW-0472">Membrane</keyword>
<dbReference type="Pfam" id="PF02985">
    <property type="entry name" value="HEAT"/>
    <property type="match status" value="1"/>
</dbReference>
<keyword evidence="11" id="KW-1185">Reference proteome</keyword>
<feature type="repeat" description="HEAT" evidence="7">
    <location>
        <begin position="1191"/>
        <end position="1224"/>
    </location>
</feature>
<dbReference type="Proteomes" id="UP001227230">
    <property type="component" value="Chromosome 1"/>
</dbReference>
<reference evidence="10 11" key="1">
    <citation type="journal article" date="2023" name="Hortic Res">
        <title>The complete reference genome for grapevine (Vitis vinifera L.) genetics and breeding.</title>
        <authorList>
            <person name="Shi X."/>
            <person name="Cao S."/>
            <person name="Wang X."/>
            <person name="Huang S."/>
            <person name="Wang Y."/>
            <person name="Liu Z."/>
            <person name="Liu W."/>
            <person name="Leng X."/>
            <person name="Peng Y."/>
            <person name="Wang N."/>
            <person name="Wang Y."/>
            <person name="Ma Z."/>
            <person name="Xu X."/>
            <person name="Zhang F."/>
            <person name="Xue H."/>
            <person name="Zhong H."/>
            <person name="Wang Y."/>
            <person name="Zhang K."/>
            <person name="Velt A."/>
            <person name="Avia K."/>
            <person name="Holtgrawe D."/>
            <person name="Grimplet J."/>
            <person name="Matus J.T."/>
            <person name="Ware D."/>
            <person name="Wu X."/>
            <person name="Wang H."/>
            <person name="Liu C."/>
            <person name="Fang Y."/>
            <person name="Rustenholz C."/>
            <person name="Cheng Z."/>
            <person name="Xiao H."/>
            <person name="Zhou Y."/>
        </authorList>
    </citation>
    <scope>NUCLEOTIDE SEQUENCE [LARGE SCALE GENOMIC DNA]</scope>
    <source>
        <strain evidence="11">cv. Pinot noir / PN40024</strain>
        <tissue evidence="10">Leaf</tissue>
    </source>
</reference>
<evidence type="ECO:0000256" key="1">
    <source>
        <dbReference type="ARBA" id="ARBA00004141"/>
    </source>
</evidence>
<organism evidence="10 11">
    <name type="scientific">Vitis vinifera</name>
    <name type="common">Grape</name>
    <dbReference type="NCBI Taxonomy" id="29760"/>
    <lineage>
        <taxon>Eukaryota</taxon>
        <taxon>Viridiplantae</taxon>
        <taxon>Streptophyta</taxon>
        <taxon>Embryophyta</taxon>
        <taxon>Tracheophyta</taxon>
        <taxon>Spermatophyta</taxon>
        <taxon>Magnoliopsida</taxon>
        <taxon>eudicotyledons</taxon>
        <taxon>Gunneridae</taxon>
        <taxon>Pentapetalae</taxon>
        <taxon>rosids</taxon>
        <taxon>Vitales</taxon>
        <taxon>Vitaceae</taxon>
        <taxon>Viteae</taxon>
        <taxon>Vitis</taxon>
    </lineage>
</organism>